<organism evidence="1">
    <name type="scientific">Corynebacterium matruchotii</name>
    <dbReference type="NCBI Taxonomy" id="43768"/>
    <lineage>
        <taxon>Bacteria</taxon>
        <taxon>Bacillati</taxon>
        <taxon>Actinomycetota</taxon>
        <taxon>Actinomycetes</taxon>
        <taxon>Mycobacteriales</taxon>
        <taxon>Corynebacteriaceae</taxon>
        <taxon>Corynebacterium</taxon>
    </lineage>
</organism>
<evidence type="ECO:0000313" key="1">
    <source>
        <dbReference type="EMBL" id="QIP44319.1"/>
    </source>
</evidence>
<sequence>MKWVYGVSGRGENFSKNLGTTLQIIVTNMGIEMISISTPIINVERATYGVGLNVGNNILKIFAGTFSPNFRL</sequence>
<dbReference type="EMBL" id="CP050134">
    <property type="protein sequence ID" value="QIP44319.1"/>
    <property type="molecule type" value="Genomic_DNA"/>
</dbReference>
<protein>
    <submittedName>
        <fullName evidence="1">Uncharacterized protein</fullName>
    </submittedName>
</protein>
<name>A0A6H9XP76_9CORY</name>
<reference evidence="1" key="1">
    <citation type="submission" date="2020-03" db="EMBL/GenBank/DDBJ databases">
        <authorList>
            <person name="Johnston C.D."/>
            <person name="Cotton S.L."/>
            <person name="Dewhirst F.E."/>
        </authorList>
    </citation>
    <scope>NUCLEOTIDE SEQUENCE [LARGE SCALE GENOMIC DNA]</scope>
    <source>
        <strain evidence="1">ATCC 14266</strain>
    </source>
</reference>
<gene>
    <name evidence="1" type="ORF">HBA49_01300</name>
</gene>
<accession>A0A6H9XP76</accession>
<proteinExistence type="predicted"/>
<dbReference type="AlphaFoldDB" id="A0A6H9XP76"/>